<dbReference type="InterPro" id="IPR013083">
    <property type="entry name" value="Znf_RING/FYVE/PHD"/>
</dbReference>
<keyword evidence="1" id="KW-0479">Metal-binding</keyword>
<dbReference type="SMART" id="SM00184">
    <property type="entry name" value="RING"/>
    <property type="match status" value="1"/>
</dbReference>
<sequence>MATLSPPPETSDVHSSHDLYYFAVCIAVVAVIIIICNVIAFACCRPRQLIRDLRAFLRAHRFISHDQTLNSLPVCKYREDQNHDQEMEETSGVECPVCLSTFIDGEELRQLPQCKHSFHLACIDMWLNSHSNCPVCRAKVLPPLPPTCSTASQQATVDVIVD</sequence>
<evidence type="ECO:0000313" key="5">
    <source>
        <dbReference type="Proteomes" id="UP001085076"/>
    </source>
</evidence>
<dbReference type="InterPro" id="IPR001841">
    <property type="entry name" value="Znf_RING"/>
</dbReference>
<reference evidence="4" key="2">
    <citation type="journal article" date="2022" name="Hortic Res">
        <title>The genome of Dioscorea zingiberensis sheds light on the biosynthesis, origin and evolution of the medicinally important diosgenin saponins.</title>
        <authorList>
            <person name="Li Y."/>
            <person name="Tan C."/>
            <person name="Li Z."/>
            <person name="Guo J."/>
            <person name="Li S."/>
            <person name="Chen X."/>
            <person name="Wang C."/>
            <person name="Dai X."/>
            <person name="Yang H."/>
            <person name="Song W."/>
            <person name="Hou L."/>
            <person name="Xu J."/>
            <person name="Tong Z."/>
            <person name="Xu A."/>
            <person name="Yuan X."/>
            <person name="Wang W."/>
            <person name="Yang Q."/>
            <person name="Chen L."/>
            <person name="Sun Z."/>
            <person name="Wang K."/>
            <person name="Pan B."/>
            <person name="Chen J."/>
            <person name="Bao Y."/>
            <person name="Liu F."/>
            <person name="Qi X."/>
            <person name="Gang D.R."/>
            <person name="Wen J."/>
            <person name="Li J."/>
        </authorList>
    </citation>
    <scope>NUCLEOTIDE SEQUENCE</scope>
    <source>
        <strain evidence="4">Dzin_1.0</strain>
    </source>
</reference>
<accession>A0A9D5DBD0</accession>
<dbReference type="AlphaFoldDB" id="A0A9D5DBD0"/>
<comment type="caution">
    <text evidence="4">The sequence shown here is derived from an EMBL/GenBank/DDBJ whole genome shotgun (WGS) entry which is preliminary data.</text>
</comment>
<dbReference type="CDD" id="cd16461">
    <property type="entry name" value="RING-H2_EL5-like"/>
    <property type="match status" value="1"/>
</dbReference>
<dbReference type="GO" id="GO:0008270">
    <property type="term" value="F:zinc ion binding"/>
    <property type="evidence" value="ECO:0007669"/>
    <property type="project" value="UniProtKB-KW"/>
</dbReference>
<evidence type="ECO:0000256" key="1">
    <source>
        <dbReference type="PROSITE-ProRule" id="PRU00175"/>
    </source>
</evidence>
<proteinExistence type="predicted"/>
<dbReference type="GO" id="GO:0016567">
    <property type="term" value="P:protein ubiquitination"/>
    <property type="evidence" value="ECO:0007669"/>
    <property type="project" value="TreeGrafter"/>
</dbReference>
<keyword evidence="1" id="KW-0863">Zinc-finger</keyword>
<dbReference type="PROSITE" id="PS50089">
    <property type="entry name" value="ZF_RING_2"/>
    <property type="match status" value="1"/>
</dbReference>
<keyword evidence="2" id="KW-0812">Transmembrane</keyword>
<dbReference type="EMBL" id="JAGGNH010000001">
    <property type="protein sequence ID" value="KAJ0987758.1"/>
    <property type="molecule type" value="Genomic_DNA"/>
</dbReference>
<dbReference type="Proteomes" id="UP001085076">
    <property type="component" value="Miscellaneous, Linkage group lg01"/>
</dbReference>
<name>A0A9D5DBD0_9LILI</name>
<keyword evidence="1" id="KW-0862">Zinc</keyword>
<dbReference type="SUPFAM" id="SSF57850">
    <property type="entry name" value="RING/U-box"/>
    <property type="match status" value="1"/>
</dbReference>
<dbReference type="PANTHER" id="PTHR45676:SF88">
    <property type="entry name" value="RING-H2 FINGER PROTEIN ATL33"/>
    <property type="match status" value="1"/>
</dbReference>
<keyword evidence="2" id="KW-1133">Transmembrane helix</keyword>
<dbReference type="Pfam" id="PF13639">
    <property type="entry name" value="zf-RING_2"/>
    <property type="match status" value="1"/>
</dbReference>
<evidence type="ECO:0000313" key="4">
    <source>
        <dbReference type="EMBL" id="KAJ0987758.1"/>
    </source>
</evidence>
<keyword evidence="5" id="KW-1185">Reference proteome</keyword>
<reference evidence="4" key="1">
    <citation type="submission" date="2021-03" db="EMBL/GenBank/DDBJ databases">
        <authorList>
            <person name="Li Z."/>
            <person name="Yang C."/>
        </authorList>
    </citation>
    <scope>NUCLEOTIDE SEQUENCE</scope>
    <source>
        <strain evidence="4">Dzin_1.0</strain>
        <tissue evidence="4">Leaf</tissue>
    </source>
</reference>
<dbReference type="Gene3D" id="3.30.40.10">
    <property type="entry name" value="Zinc/RING finger domain, C3HC4 (zinc finger)"/>
    <property type="match status" value="1"/>
</dbReference>
<protein>
    <recommendedName>
        <fullName evidence="3">RING-type domain-containing protein</fullName>
    </recommendedName>
</protein>
<keyword evidence="2" id="KW-0472">Membrane</keyword>
<gene>
    <name evidence="4" type="ORF">J5N97_006114</name>
</gene>
<feature type="domain" description="RING-type" evidence="3">
    <location>
        <begin position="95"/>
        <end position="137"/>
    </location>
</feature>
<dbReference type="PANTHER" id="PTHR45676">
    <property type="entry name" value="RING-H2 FINGER PROTEIN ATL51-RELATED"/>
    <property type="match status" value="1"/>
</dbReference>
<evidence type="ECO:0000256" key="2">
    <source>
        <dbReference type="SAM" id="Phobius"/>
    </source>
</evidence>
<evidence type="ECO:0000259" key="3">
    <source>
        <dbReference type="PROSITE" id="PS50089"/>
    </source>
</evidence>
<feature type="transmembrane region" description="Helical" evidence="2">
    <location>
        <begin position="20"/>
        <end position="44"/>
    </location>
</feature>
<organism evidence="4 5">
    <name type="scientific">Dioscorea zingiberensis</name>
    <dbReference type="NCBI Taxonomy" id="325984"/>
    <lineage>
        <taxon>Eukaryota</taxon>
        <taxon>Viridiplantae</taxon>
        <taxon>Streptophyta</taxon>
        <taxon>Embryophyta</taxon>
        <taxon>Tracheophyta</taxon>
        <taxon>Spermatophyta</taxon>
        <taxon>Magnoliopsida</taxon>
        <taxon>Liliopsida</taxon>
        <taxon>Dioscoreales</taxon>
        <taxon>Dioscoreaceae</taxon>
        <taxon>Dioscorea</taxon>
    </lineage>
</organism>
<dbReference type="OrthoDB" id="8062037at2759"/>